<dbReference type="Pfam" id="PF08376">
    <property type="entry name" value="NIT"/>
    <property type="match status" value="1"/>
</dbReference>
<dbReference type="EMBL" id="CP123488">
    <property type="protein sequence ID" value="WGL58033.1"/>
    <property type="molecule type" value="Genomic_DNA"/>
</dbReference>
<evidence type="ECO:0000259" key="1">
    <source>
        <dbReference type="PROSITE" id="PS50906"/>
    </source>
</evidence>
<reference evidence="3" key="1">
    <citation type="submission" date="2023-04" db="EMBL/GenBank/DDBJ databases">
        <title>APH(3)-Id, a novel chromosomal aminoglycoside phosphotransferase, identified from an environmental isolate of Kluyvera intermedia DW18.</title>
        <authorList>
            <person name="Sha Y."/>
        </authorList>
    </citation>
    <scope>NUCLEOTIDE SEQUENCE</scope>
    <source>
        <strain evidence="3">DW18</strain>
    </source>
</reference>
<dbReference type="AlphaFoldDB" id="A0AA95G688"/>
<dbReference type="InterPro" id="IPR011006">
    <property type="entry name" value="CheY-like_superfamily"/>
</dbReference>
<dbReference type="SMART" id="SM01012">
    <property type="entry name" value="ANTAR"/>
    <property type="match status" value="1"/>
</dbReference>
<sequence length="402" mass="45656">MINREDETPGAIEWFRYARQVQKEQLRQLAQQGQLVSQLSHIVHMLQCERGASNIWLCSQGRLYAAERRASAALVDEQTRKLLVRLLPEHLPTSGGLCQRIARAVWSLEQLPALRQKVMVCQMTPEAATDQFSRTIRHLLDIIPQLNDSIDEPMLAGRLVALYSFMQGKELVGQERALGSQGFAQGNFSDELRQRLVDRIDGQQPCFDSFLSLAPGPLKMLFLTECQAGIAVEQMRRIACTRQPSEDGGESALHWFTLQTQRLEPMRGLEELLIAELMSAVDELLLGEDAPEPTFDDPASDNLVLHLDRQLLPLVRQQARELEQLSGQLASLKDTLSERQIIDKAKSVLMTHRQMNEEQAWHCLRKMAMDKNQRMVEIARALLAVKSLWQSETEATLHNHRA</sequence>
<evidence type="ECO:0000313" key="4">
    <source>
        <dbReference type="Proteomes" id="UP001177527"/>
    </source>
</evidence>
<proteinExistence type="predicted"/>
<protein>
    <submittedName>
        <fullName evidence="3">Nitrate regulatory protein NasR</fullName>
    </submittedName>
</protein>
<feature type="domain" description="ANTAR" evidence="2">
    <location>
        <begin position="322"/>
        <end position="383"/>
    </location>
</feature>
<organism evidence="3 4">
    <name type="scientific">Kluyvera intermedia</name>
    <name type="common">Enterobacter intermedius</name>
    <dbReference type="NCBI Taxonomy" id="61648"/>
    <lineage>
        <taxon>Bacteria</taxon>
        <taxon>Pseudomonadati</taxon>
        <taxon>Pseudomonadota</taxon>
        <taxon>Gammaproteobacteria</taxon>
        <taxon>Enterobacterales</taxon>
        <taxon>Enterobacteriaceae</taxon>
        <taxon>Kluyvera</taxon>
    </lineage>
</organism>
<dbReference type="SUPFAM" id="SSF52172">
    <property type="entry name" value="CheY-like"/>
    <property type="match status" value="1"/>
</dbReference>
<dbReference type="InterPro" id="IPR013587">
    <property type="entry name" value="Nitrate/nitrite_sensing"/>
</dbReference>
<evidence type="ECO:0000259" key="2">
    <source>
        <dbReference type="PROSITE" id="PS50921"/>
    </source>
</evidence>
<dbReference type="InterPro" id="IPR005561">
    <property type="entry name" value="ANTAR"/>
</dbReference>
<accession>A0AA95G688</accession>
<dbReference type="RefSeq" id="WP_280558590.1">
    <property type="nucleotide sequence ID" value="NZ_CP123488.1"/>
</dbReference>
<feature type="domain" description="NIT" evidence="1">
    <location>
        <begin position="37"/>
        <end position="284"/>
    </location>
</feature>
<evidence type="ECO:0000313" key="3">
    <source>
        <dbReference type="EMBL" id="WGL58033.1"/>
    </source>
</evidence>
<dbReference type="Gene3D" id="1.10.10.10">
    <property type="entry name" value="Winged helix-like DNA-binding domain superfamily/Winged helix DNA-binding domain"/>
    <property type="match status" value="1"/>
</dbReference>
<dbReference type="Pfam" id="PF03861">
    <property type="entry name" value="ANTAR"/>
    <property type="match status" value="1"/>
</dbReference>
<dbReference type="InterPro" id="IPR036388">
    <property type="entry name" value="WH-like_DNA-bd_sf"/>
</dbReference>
<name>A0AA95G688_KLUIN</name>
<gene>
    <name evidence="3" type="primary">nasR</name>
    <name evidence="3" type="ORF">QBD33_09930</name>
</gene>
<dbReference type="InterPro" id="IPR010910">
    <property type="entry name" value="Nitrate/nitrite_sensing_bac"/>
</dbReference>
<dbReference type="Proteomes" id="UP001177527">
    <property type="component" value="Chromosome"/>
</dbReference>
<dbReference type="GO" id="GO:0003723">
    <property type="term" value="F:RNA binding"/>
    <property type="evidence" value="ECO:0007669"/>
    <property type="project" value="InterPro"/>
</dbReference>
<dbReference type="PROSITE" id="PS50921">
    <property type="entry name" value="ANTAR"/>
    <property type="match status" value="1"/>
</dbReference>
<dbReference type="PROSITE" id="PS50906">
    <property type="entry name" value="NIT"/>
    <property type="match status" value="1"/>
</dbReference>